<dbReference type="SUPFAM" id="SSF51984">
    <property type="entry name" value="MurCD N-terminal domain"/>
    <property type="match status" value="1"/>
</dbReference>
<evidence type="ECO:0000259" key="1">
    <source>
        <dbReference type="Pfam" id="PF01225"/>
    </source>
</evidence>
<dbReference type="InterPro" id="IPR036565">
    <property type="entry name" value="Mur-like_cat_sf"/>
</dbReference>
<dbReference type="PANTHER" id="PTHR43445:SF3">
    <property type="entry name" value="UDP-N-ACETYLMURAMATE--L-ALANINE LIGASE"/>
    <property type="match status" value="1"/>
</dbReference>
<proteinExistence type="predicted"/>
<reference evidence="2" key="1">
    <citation type="submission" date="2018-05" db="EMBL/GenBank/DDBJ databases">
        <authorList>
            <person name="Lanie J.A."/>
            <person name="Ng W.-L."/>
            <person name="Kazmierczak K.M."/>
            <person name="Andrzejewski T.M."/>
            <person name="Davidsen T.M."/>
            <person name="Wayne K.J."/>
            <person name="Tettelin H."/>
            <person name="Glass J.I."/>
            <person name="Rusch D."/>
            <person name="Podicherti R."/>
            <person name="Tsui H.-C.T."/>
            <person name="Winkler M.E."/>
        </authorList>
    </citation>
    <scope>NUCLEOTIDE SEQUENCE</scope>
</reference>
<name>A0A381X3Z5_9ZZZZ</name>
<dbReference type="AlphaFoldDB" id="A0A381X3Z5"/>
<dbReference type="InterPro" id="IPR050061">
    <property type="entry name" value="MurCDEF_pg_biosynth"/>
</dbReference>
<dbReference type="Gene3D" id="3.40.50.720">
    <property type="entry name" value="NAD(P)-binding Rossmann-like Domain"/>
    <property type="match status" value="1"/>
</dbReference>
<accession>A0A381X3Z5</accession>
<organism evidence="2">
    <name type="scientific">marine metagenome</name>
    <dbReference type="NCBI Taxonomy" id="408172"/>
    <lineage>
        <taxon>unclassified sequences</taxon>
        <taxon>metagenomes</taxon>
        <taxon>ecological metagenomes</taxon>
    </lineage>
</organism>
<dbReference type="Pfam" id="PF01225">
    <property type="entry name" value="Mur_ligase"/>
    <property type="match status" value="1"/>
</dbReference>
<dbReference type="SUPFAM" id="SSF53623">
    <property type="entry name" value="MurD-like peptide ligases, catalytic domain"/>
    <property type="match status" value="1"/>
</dbReference>
<dbReference type="GO" id="GO:0005524">
    <property type="term" value="F:ATP binding"/>
    <property type="evidence" value="ECO:0007669"/>
    <property type="project" value="InterPro"/>
</dbReference>
<protein>
    <recommendedName>
        <fullName evidence="1">Mur ligase N-terminal catalytic domain-containing protein</fullName>
    </recommendedName>
</protein>
<feature type="non-terminal residue" evidence="2">
    <location>
        <position position="144"/>
    </location>
</feature>
<dbReference type="InterPro" id="IPR000713">
    <property type="entry name" value="Mur_ligase_N"/>
</dbReference>
<evidence type="ECO:0000313" key="2">
    <source>
        <dbReference type="EMBL" id="SVA59454.1"/>
    </source>
</evidence>
<dbReference type="Gene3D" id="3.40.1190.10">
    <property type="entry name" value="Mur-like, catalytic domain"/>
    <property type="match status" value="1"/>
</dbReference>
<dbReference type="EMBL" id="UINC01013825">
    <property type="protein sequence ID" value="SVA59454.1"/>
    <property type="molecule type" value="Genomic_DNA"/>
</dbReference>
<feature type="domain" description="Mur ligase N-terminal catalytic" evidence="1">
    <location>
        <begin position="12"/>
        <end position="109"/>
    </location>
</feature>
<dbReference type="GO" id="GO:0016881">
    <property type="term" value="F:acid-amino acid ligase activity"/>
    <property type="evidence" value="ECO:0007669"/>
    <property type="project" value="InterPro"/>
</dbReference>
<sequence length="144" mass="15322">MTSLGFKKFKYIHMIGIGGSGMIGVATILQKIGFEVTGSDLVITDEVNDLMRLGAKVQLGHKPKLIKKADLVVASSAISKKNPELLFAKKFNITIIPRAEMLGTLMKPYRSIAVAGSHGKTSTTSIIASIFNAADLSPTYVIGG</sequence>
<gene>
    <name evidence="2" type="ORF">METZ01_LOCUS112308</name>
</gene>
<dbReference type="PANTHER" id="PTHR43445">
    <property type="entry name" value="UDP-N-ACETYLMURAMATE--L-ALANINE LIGASE-RELATED"/>
    <property type="match status" value="1"/>
</dbReference>